<dbReference type="InterPro" id="IPR036397">
    <property type="entry name" value="RNaseH_sf"/>
</dbReference>
<protein>
    <recommendedName>
        <fullName evidence="1">RNase H type-1 domain-containing protein</fullName>
    </recommendedName>
</protein>
<dbReference type="CDD" id="cd06222">
    <property type="entry name" value="RNase_H_like"/>
    <property type="match status" value="1"/>
</dbReference>
<dbReference type="Proteomes" id="UP001396334">
    <property type="component" value="Unassembled WGS sequence"/>
</dbReference>
<evidence type="ECO:0000313" key="3">
    <source>
        <dbReference type="Proteomes" id="UP001396334"/>
    </source>
</evidence>
<proteinExistence type="predicted"/>
<feature type="domain" description="RNase H type-1" evidence="1">
    <location>
        <begin position="46"/>
        <end position="129"/>
    </location>
</feature>
<dbReference type="InterPro" id="IPR052929">
    <property type="entry name" value="RNase_H-like_EbsB-rel"/>
</dbReference>
<dbReference type="Gene3D" id="3.30.420.10">
    <property type="entry name" value="Ribonuclease H-like superfamily/Ribonuclease H"/>
    <property type="match status" value="1"/>
</dbReference>
<reference evidence="2 3" key="1">
    <citation type="journal article" date="2024" name="G3 (Bethesda)">
        <title>Genome assembly of Hibiscus sabdariffa L. provides insights into metabolisms of medicinal natural products.</title>
        <authorList>
            <person name="Kim T."/>
        </authorList>
    </citation>
    <scope>NUCLEOTIDE SEQUENCE [LARGE SCALE GENOMIC DNA]</scope>
    <source>
        <strain evidence="2">TK-2024</strain>
        <tissue evidence="2">Old leaves</tissue>
    </source>
</reference>
<gene>
    <name evidence="2" type="ORF">V6N11_067668</name>
</gene>
<dbReference type="PANTHER" id="PTHR47074">
    <property type="entry name" value="BNAC02G40300D PROTEIN"/>
    <property type="match status" value="1"/>
</dbReference>
<dbReference type="EMBL" id="JBBPBN010000012">
    <property type="protein sequence ID" value="KAK9027846.1"/>
    <property type="molecule type" value="Genomic_DNA"/>
</dbReference>
<dbReference type="PANTHER" id="PTHR47074:SF11">
    <property type="entry name" value="REVERSE TRANSCRIPTASE-LIKE PROTEIN"/>
    <property type="match status" value="1"/>
</dbReference>
<sequence length="153" mass="16717">MVSSAQAMSGSEWRLHLSAVTPRLLATPPRVRRSWVPPPSHLVKINFYGSFVASSHTVSGDTVVRDSAGAVLAAAVFPLPNVDSSVLAEALACVRSLELAVDLGFHNVQVEGDQNKTVELCNQKFHPLKKKLWAAEFLRYNGLFPIGVFFVFL</sequence>
<organism evidence="2 3">
    <name type="scientific">Hibiscus sabdariffa</name>
    <name type="common">roselle</name>
    <dbReference type="NCBI Taxonomy" id="183260"/>
    <lineage>
        <taxon>Eukaryota</taxon>
        <taxon>Viridiplantae</taxon>
        <taxon>Streptophyta</taxon>
        <taxon>Embryophyta</taxon>
        <taxon>Tracheophyta</taxon>
        <taxon>Spermatophyta</taxon>
        <taxon>Magnoliopsida</taxon>
        <taxon>eudicotyledons</taxon>
        <taxon>Gunneridae</taxon>
        <taxon>Pentapetalae</taxon>
        <taxon>rosids</taxon>
        <taxon>malvids</taxon>
        <taxon>Malvales</taxon>
        <taxon>Malvaceae</taxon>
        <taxon>Malvoideae</taxon>
        <taxon>Hibiscus</taxon>
    </lineage>
</organism>
<keyword evidence="3" id="KW-1185">Reference proteome</keyword>
<evidence type="ECO:0000259" key="1">
    <source>
        <dbReference type="Pfam" id="PF13456"/>
    </source>
</evidence>
<accession>A0ABR2SS73</accession>
<comment type="caution">
    <text evidence="2">The sequence shown here is derived from an EMBL/GenBank/DDBJ whole genome shotgun (WGS) entry which is preliminary data.</text>
</comment>
<name>A0ABR2SS73_9ROSI</name>
<evidence type="ECO:0000313" key="2">
    <source>
        <dbReference type="EMBL" id="KAK9027846.1"/>
    </source>
</evidence>
<dbReference type="InterPro" id="IPR044730">
    <property type="entry name" value="RNase_H-like_dom_plant"/>
</dbReference>
<dbReference type="InterPro" id="IPR002156">
    <property type="entry name" value="RNaseH_domain"/>
</dbReference>
<dbReference type="Pfam" id="PF13456">
    <property type="entry name" value="RVT_3"/>
    <property type="match status" value="1"/>
</dbReference>